<dbReference type="GO" id="GO:0042407">
    <property type="term" value="P:cristae formation"/>
    <property type="evidence" value="ECO:0007669"/>
    <property type="project" value="InterPro"/>
</dbReference>
<evidence type="ECO:0000313" key="3">
    <source>
        <dbReference type="Proteomes" id="UP000658997"/>
    </source>
</evidence>
<organism evidence="2 3">
    <name type="scientific">Ustilago bromivora</name>
    <dbReference type="NCBI Taxonomy" id="307758"/>
    <lineage>
        <taxon>Eukaryota</taxon>
        <taxon>Fungi</taxon>
        <taxon>Dikarya</taxon>
        <taxon>Basidiomycota</taxon>
        <taxon>Ustilaginomycotina</taxon>
        <taxon>Ustilaginomycetes</taxon>
        <taxon>Ustilaginales</taxon>
        <taxon>Ustilaginaceae</taxon>
        <taxon>Ustilago</taxon>
    </lineage>
</organism>
<comment type="function">
    <text evidence="1">Component of the MICOS complex, a large protein complex of the mitochondrial inner membrane that plays crucial roles in the maintenance of crista junctions, inner membrane architecture, and formation of contact sites to the outer membrane.</text>
</comment>
<dbReference type="InterPro" id="IPR019166">
    <property type="entry name" value="MIC26/MIC27"/>
</dbReference>
<comment type="subunit">
    <text evidence="1">Component of the mitochondrial contact site and cristae organizing system (MICOS) complex.</text>
</comment>
<proteinExistence type="predicted"/>
<keyword evidence="3" id="KW-1185">Reference proteome</keyword>
<evidence type="ECO:0000256" key="1">
    <source>
        <dbReference type="RuleBase" id="RU363021"/>
    </source>
</evidence>
<accession>A0A8H8QNQ8</accession>
<dbReference type="EMBL" id="ULHB01000045">
    <property type="protein sequence ID" value="SYW79080.1"/>
    <property type="molecule type" value="Genomic_DNA"/>
</dbReference>
<sequence>MCSTREGQAKLLLPRQDHRHHHLYIISTSAEHRLRTPTVDRRQSIRNVVPNSKAGTSTLHNIHDRSFGKCSASDLTKLTCSSSIDAFALPCLSGDNVIHHSVGAELDSQARASAKLAAGASIAIIAGTSSALMSKPVYCEEGPSSSGASKLSIYPEPDPKVEIVPVQTELERQIGSARRSLAHLTTDTRHSVRSLVDRWISIERSVEGEVKSLIPESEPLTPGLLYVGVATLAGSIFTRYRAFPIRILTPPLALIASLNFFNPHLAHNLGAYYTEVEQEYLPALTEQRRNLQNQGKKYLDSTTKNIHEMKDKTEQGVRSGLETVEQKTGLKVGDVVAAKDEAKYAIKDQMKAV</sequence>
<comment type="subcellular location">
    <subcellularLocation>
        <location evidence="1">Mitochondrion inner membrane</location>
    </subcellularLocation>
</comment>
<protein>
    <recommendedName>
        <fullName evidence="1">MICOS complex subunit</fullName>
    </recommendedName>
</protein>
<reference evidence="2" key="1">
    <citation type="submission" date="2018-08" db="EMBL/GenBank/DDBJ databases">
        <authorList>
            <person name="Guldener U."/>
        </authorList>
    </citation>
    <scope>NUCLEOTIDE SEQUENCE</scope>
    <source>
        <strain evidence="2">UB2</strain>
    </source>
</reference>
<dbReference type="Proteomes" id="UP000658997">
    <property type="component" value="Unassembled WGS sequence"/>
</dbReference>
<dbReference type="PANTHER" id="PTHR28268">
    <property type="entry name" value="MICOS SUBUNIT MIC26"/>
    <property type="match status" value="1"/>
</dbReference>
<dbReference type="InterPro" id="IPR033181">
    <property type="entry name" value="Mic26_fungi"/>
</dbReference>
<dbReference type="PANTHER" id="PTHR28268:SF1">
    <property type="entry name" value="MICOS SUBUNIT MIC26"/>
    <property type="match status" value="1"/>
</dbReference>
<dbReference type="GO" id="GO:0044284">
    <property type="term" value="C:mitochondrial crista junction"/>
    <property type="evidence" value="ECO:0007669"/>
    <property type="project" value="TreeGrafter"/>
</dbReference>
<name>A0A8H8QNQ8_9BASI</name>
<dbReference type="GO" id="GO:0061617">
    <property type="term" value="C:MICOS complex"/>
    <property type="evidence" value="ECO:0007669"/>
    <property type="project" value="UniProtKB-UniRule"/>
</dbReference>
<keyword evidence="1" id="KW-0999">Mitochondrion inner membrane</keyword>
<gene>
    <name evidence="2" type="ORF">UBRO2_02764</name>
</gene>
<dbReference type="AlphaFoldDB" id="A0A8H8QNQ8"/>
<keyword evidence="1" id="KW-0496">Mitochondrion</keyword>
<dbReference type="Pfam" id="PF09769">
    <property type="entry name" value="ApoO"/>
    <property type="match status" value="1"/>
</dbReference>
<comment type="caution">
    <text evidence="2">The sequence shown here is derived from an EMBL/GenBank/DDBJ whole genome shotgun (WGS) entry which is preliminary data.</text>
</comment>
<keyword evidence="1" id="KW-0472">Membrane</keyword>
<evidence type="ECO:0000313" key="2">
    <source>
        <dbReference type="EMBL" id="SYW79080.1"/>
    </source>
</evidence>